<feature type="region of interest" description="Disordered" evidence="11">
    <location>
        <begin position="671"/>
        <end position="719"/>
    </location>
</feature>
<evidence type="ECO:0000256" key="5">
    <source>
        <dbReference type="ARBA" id="ARBA00022989"/>
    </source>
</evidence>
<keyword evidence="6 10" id="KW-0406">Ion transport</keyword>
<reference evidence="13 14" key="2">
    <citation type="submission" date="2018-11" db="EMBL/GenBank/DDBJ databases">
        <authorList>
            <consortium name="Pathogen Informatics"/>
        </authorList>
    </citation>
    <scope>NUCLEOTIDE SEQUENCE [LARGE SCALE GENOMIC DNA]</scope>
</reference>
<dbReference type="PANTHER" id="PTHR45720:SF10">
    <property type="entry name" value="CHLORIDE CHANNEL PROTEIN 2"/>
    <property type="match status" value="1"/>
</dbReference>
<dbReference type="AlphaFoldDB" id="A0A183TW34"/>
<feature type="domain" description="CBS" evidence="12">
    <location>
        <begin position="540"/>
        <end position="599"/>
    </location>
</feature>
<feature type="compositionally biased region" description="Basic and acidic residues" evidence="11">
    <location>
        <begin position="1162"/>
        <end position="1173"/>
    </location>
</feature>
<feature type="region of interest" description="Disordered" evidence="11">
    <location>
        <begin position="875"/>
        <end position="895"/>
    </location>
</feature>
<dbReference type="Pfam" id="PF00654">
    <property type="entry name" value="Voltage_CLC"/>
    <property type="match status" value="1"/>
</dbReference>
<feature type="region of interest" description="Disordered" evidence="11">
    <location>
        <begin position="1060"/>
        <end position="1080"/>
    </location>
</feature>
<evidence type="ECO:0000256" key="7">
    <source>
        <dbReference type="ARBA" id="ARBA00023136"/>
    </source>
</evidence>
<evidence type="ECO:0000313" key="14">
    <source>
        <dbReference type="Proteomes" id="UP000050794"/>
    </source>
</evidence>
<evidence type="ECO:0000256" key="11">
    <source>
        <dbReference type="SAM" id="MobiDB-lite"/>
    </source>
</evidence>
<keyword evidence="14" id="KW-1185">Reference proteome</keyword>
<evidence type="ECO:0000256" key="1">
    <source>
        <dbReference type="ARBA" id="ARBA00004141"/>
    </source>
</evidence>
<proteinExistence type="inferred from homology"/>
<feature type="transmembrane region" description="Helical" evidence="10">
    <location>
        <begin position="249"/>
        <end position="269"/>
    </location>
</feature>
<dbReference type="PRINTS" id="PR00762">
    <property type="entry name" value="CLCHANNEL"/>
</dbReference>
<evidence type="ECO:0000256" key="2">
    <source>
        <dbReference type="ARBA" id="ARBA00022448"/>
    </source>
</evidence>
<feature type="compositionally biased region" description="Polar residues" evidence="11">
    <location>
        <begin position="708"/>
        <end position="719"/>
    </location>
</feature>
<sequence>MGVAIALTRTGHILRARERKRSEEDGMTNAIVTSKLSNFEKPTTKRDVDKLPKRRWHCCNPCHPQKIVRFLLEDWLFLAVLGVLMAFLSLAVDACIDQLQTFHMYLMNKVERADDDLLNFALTYIVWMAYTMVVMLASVVFVHYVGPQAIGSGIPEMKTILRGVRLKECLSFRTLMAKMGPFVHVGSIVANLISRLVRNFKPAYANESRSCEMLAAGCAAGVACTFSAPIGGVLFSIEVTAVYFAVRDYWRGFFAAACGSAIFSLLRLYTHSSEVTVVAFYQTTFKNRAFYPEELFIFALIGRFCSWIVYPIVISAIYATLTHPIGFGRYITGEVVFSHTLKDFFMNCTWSAHPSKFETCAGSVAARWSADESIFAELVVFVVGFYFLSIVASTLPVPAGIFMPVFVIGAGMGRLFGEIVAHNFPDGLRGDRQMLVYPGIYAVVGASSFCGAVTHTVSVAVIAFELTGQLLHILPVMSVRKLCLQPIFMLQIAVIIANITCSSFQPSFFDSIIKIKHLPYLPDIPKSTSEVHSIRAEQIMITNVKFLSKKSTYRELQDLLISLPRLRAFPIVDDPETKILLGSVSRATLLQLLDAQVGEAARRAEAAKRINEERELLASLQPSREEIKLKKPMFSIGTPDAARKTAVENFVATHAESAAVDRFRVLPVHSHDRCESRKTKGIGTTSRPQLDRSISETNTRKLATTTTAPSESQLKTASSAGDMLVGTKQLSPHHRKLLTVHSAHDFYVTLGGMLRNFTHTFRHSKKRRINSDLMAHERHEWERKQLACIVDFGSAIIDPAPFQLVEDTSLYKVHSIFSLLGIRRAYVTKCGVLVGVVALRDVREDLRSAIERTQWGELDSKTERVEEVMELPVVSSKRRASSHSEGHQTDLDSDTDDEDCILIALLQPRVEVEETTPSTCELEQRLPMAVTSSDISDQYVAGDADLSAGPLTPTSSTEENGAAACHLPLKLESYLEAYGGKSSGQQPSAPIPMHTAGSAKLPGCARHVLIVEPEHSTQMVKTNTERNSDGKGIAGATSCHRQPCRKYECGSRSKIVPKHFKSHQEKSVSSIGNSNDGDVRQSSMAEKCSMWIDDDDDVLSDSPVRSGKVFDEESTSAISSSLCGERQSSTTSGSNIATGRLGMDPDPLIACHPTQRSISDVVRPRLISEERVWSRRSPVNAEPQTPLSSTAKSPKQNGHELTTDDDL</sequence>
<dbReference type="Gene3D" id="1.10.3080.10">
    <property type="entry name" value="Clc chloride channel"/>
    <property type="match status" value="1"/>
</dbReference>
<feature type="region of interest" description="Disordered" evidence="11">
    <location>
        <begin position="1162"/>
        <end position="1207"/>
    </location>
</feature>
<evidence type="ECO:0000256" key="3">
    <source>
        <dbReference type="ARBA" id="ARBA00022692"/>
    </source>
</evidence>
<dbReference type="InterPro" id="IPR000644">
    <property type="entry name" value="CBS_dom"/>
</dbReference>
<keyword evidence="4" id="KW-0677">Repeat</keyword>
<evidence type="ECO:0000256" key="8">
    <source>
        <dbReference type="ARBA" id="ARBA00023214"/>
    </source>
</evidence>
<comment type="similarity">
    <text evidence="10">Belongs to the chloride channel (TC 2.A.49) family.</text>
</comment>
<feature type="transmembrane region" description="Helical" evidence="10">
    <location>
        <begin position="75"/>
        <end position="96"/>
    </location>
</feature>
<organism evidence="14 15">
    <name type="scientific">Toxocara canis</name>
    <name type="common">Canine roundworm</name>
    <dbReference type="NCBI Taxonomy" id="6265"/>
    <lineage>
        <taxon>Eukaryota</taxon>
        <taxon>Metazoa</taxon>
        <taxon>Ecdysozoa</taxon>
        <taxon>Nematoda</taxon>
        <taxon>Chromadorea</taxon>
        <taxon>Rhabditida</taxon>
        <taxon>Spirurina</taxon>
        <taxon>Ascaridomorpha</taxon>
        <taxon>Ascaridoidea</taxon>
        <taxon>Toxocaridae</taxon>
        <taxon>Toxocara</taxon>
    </lineage>
</organism>
<dbReference type="WBParaSite" id="TCNE_0000045301-mRNA-1">
    <property type="protein sequence ID" value="TCNE_0000045301-mRNA-1"/>
    <property type="gene ID" value="TCNE_0000045301"/>
</dbReference>
<dbReference type="CDD" id="cd03683">
    <property type="entry name" value="ClC_1_like"/>
    <property type="match status" value="1"/>
</dbReference>
<keyword evidence="8 10" id="KW-0868">Chloride</keyword>
<dbReference type="PANTHER" id="PTHR45720">
    <property type="entry name" value="CHLORIDE CHANNEL PROTEIN 2"/>
    <property type="match status" value="1"/>
</dbReference>
<dbReference type="InterPro" id="IPR001807">
    <property type="entry name" value="ClC"/>
</dbReference>
<feature type="transmembrane region" description="Helical" evidence="10">
    <location>
        <begin position="399"/>
        <end position="420"/>
    </location>
</feature>
<feature type="compositionally biased region" description="Polar residues" evidence="11">
    <location>
        <begin position="1182"/>
        <end position="1196"/>
    </location>
</feature>
<dbReference type="InterPro" id="IPR014743">
    <property type="entry name" value="Cl-channel_core"/>
</dbReference>
<dbReference type="SUPFAM" id="SSF81340">
    <property type="entry name" value="Clc chloride channel"/>
    <property type="match status" value="1"/>
</dbReference>
<feature type="region of interest" description="Disordered" evidence="11">
    <location>
        <begin position="1110"/>
        <end position="1145"/>
    </location>
</feature>
<feature type="compositionally biased region" description="Polar residues" evidence="11">
    <location>
        <begin position="1067"/>
        <end position="1080"/>
    </location>
</feature>
<dbReference type="InterPro" id="IPR046342">
    <property type="entry name" value="CBS_dom_sf"/>
</dbReference>
<gene>
    <name evidence="13" type="ORF">TCNE_LOCUS454</name>
</gene>
<dbReference type="PROSITE" id="PS51371">
    <property type="entry name" value="CBS"/>
    <property type="match status" value="1"/>
</dbReference>
<dbReference type="InterPro" id="IPR050970">
    <property type="entry name" value="Cl_channel_volt-gated"/>
</dbReference>
<feature type="transmembrane region" description="Helical" evidence="10">
    <location>
        <begin position="440"/>
        <end position="466"/>
    </location>
</feature>
<feature type="transmembrane region" description="Helical" evidence="10">
    <location>
        <begin position="214"/>
        <end position="237"/>
    </location>
</feature>
<dbReference type="EMBL" id="UYWY01000211">
    <property type="protein sequence ID" value="VDM24261.1"/>
    <property type="molecule type" value="Genomic_DNA"/>
</dbReference>
<keyword evidence="7 10" id="KW-0472">Membrane</keyword>
<evidence type="ECO:0000259" key="12">
    <source>
        <dbReference type="PROSITE" id="PS51371"/>
    </source>
</evidence>
<name>A0A183TW34_TOXCA</name>
<feature type="compositionally biased region" description="Polar residues" evidence="11">
    <location>
        <begin position="1115"/>
        <end position="1137"/>
    </location>
</feature>
<feature type="transmembrane region" description="Helical" evidence="10">
    <location>
        <begin position="374"/>
        <end position="392"/>
    </location>
</feature>
<dbReference type="GO" id="GO:0005247">
    <property type="term" value="F:voltage-gated chloride channel activity"/>
    <property type="evidence" value="ECO:0007669"/>
    <property type="project" value="TreeGrafter"/>
</dbReference>
<dbReference type="SMART" id="SM00116">
    <property type="entry name" value="CBS"/>
    <property type="match status" value="2"/>
</dbReference>
<evidence type="ECO:0000256" key="9">
    <source>
        <dbReference type="PROSITE-ProRule" id="PRU00703"/>
    </source>
</evidence>
<evidence type="ECO:0000256" key="10">
    <source>
        <dbReference type="RuleBase" id="RU361221"/>
    </source>
</evidence>
<dbReference type="SUPFAM" id="SSF54631">
    <property type="entry name" value="CBS-domain pair"/>
    <property type="match status" value="1"/>
</dbReference>
<feature type="transmembrane region" description="Helical" evidence="10">
    <location>
        <begin position="117"/>
        <end position="145"/>
    </location>
</feature>
<dbReference type="Gene3D" id="3.10.580.10">
    <property type="entry name" value="CBS-domain"/>
    <property type="match status" value="2"/>
</dbReference>
<protein>
    <recommendedName>
        <fullName evidence="10">Chloride channel protein</fullName>
    </recommendedName>
</protein>
<keyword evidence="2 10" id="KW-0813">Transport</keyword>
<feature type="transmembrane region" description="Helical" evidence="10">
    <location>
        <begin position="295"/>
        <end position="319"/>
    </location>
</feature>
<evidence type="ECO:0000313" key="13">
    <source>
        <dbReference type="EMBL" id="VDM24261.1"/>
    </source>
</evidence>
<evidence type="ECO:0000256" key="4">
    <source>
        <dbReference type="ARBA" id="ARBA00022737"/>
    </source>
</evidence>
<dbReference type="Proteomes" id="UP000050794">
    <property type="component" value="Unassembled WGS sequence"/>
</dbReference>
<feature type="compositionally biased region" description="Basic and acidic residues" evidence="11">
    <location>
        <begin position="1197"/>
        <end position="1207"/>
    </location>
</feature>
<keyword evidence="5 10" id="KW-1133">Transmembrane helix</keyword>
<keyword evidence="9" id="KW-0129">CBS domain</keyword>
<reference evidence="15" key="1">
    <citation type="submission" date="2016-06" db="UniProtKB">
        <authorList>
            <consortium name="WormBaseParasite"/>
        </authorList>
    </citation>
    <scope>IDENTIFICATION</scope>
</reference>
<keyword evidence="3 10" id="KW-0812">Transmembrane</keyword>
<evidence type="ECO:0000313" key="15">
    <source>
        <dbReference type="WBParaSite" id="TCNE_0000045301-mRNA-1"/>
    </source>
</evidence>
<comment type="caution">
    <text evidence="10">Lacks conserved residue(s) required for the propagation of feature annotation.</text>
</comment>
<accession>A0A183TW34</accession>
<comment type="subcellular location">
    <subcellularLocation>
        <location evidence="1 10">Membrane</location>
        <topology evidence="1 10">Multi-pass membrane protein</topology>
    </subcellularLocation>
</comment>
<dbReference type="GO" id="GO:0005886">
    <property type="term" value="C:plasma membrane"/>
    <property type="evidence" value="ECO:0007669"/>
    <property type="project" value="TreeGrafter"/>
</dbReference>
<evidence type="ECO:0000256" key="6">
    <source>
        <dbReference type="ARBA" id="ARBA00023065"/>
    </source>
</evidence>